<feature type="transmembrane region" description="Helical" evidence="5">
    <location>
        <begin position="230"/>
        <end position="247"/>
    </location>
</feature>
<gene>
    <name evidence="7" type="ORF">TBRA_LOCUS2420</name>
</gene>
<evidence type="ECO:0000313" key="7">
    <source>
        <dbReference type="EMBL" id="CAB0030418.1"/>
    </source>
</evidence>
<evidence type="ECO:0000256" key="6">
    <source>
        <dbReference type="SAM" id="MobiDB-lite"/>
    </source>
</evidence>
<proteinExistence type="inferred from homology"/>
<evidence type="ECO:0000256" key="4">
    <source>
        <dbReference type="ARBA" id="ARBA00023136"/>
    </source>
</evidence>
<dbReference type="Proteomes" id="UP000479190">
    <property type="component" value="Unassembled WGS sequence"/>
</dbReference>
<feature type="compositionally biased region" description="Gly residues" evidence="6">
    <location>
        <begin position="30"/>
        <end position="43"/>
    </location>
</feature>
<dbReference type="OrthoDB" id="7933078at2759"/>
<name>A0A6H5I1J2_9HYME</name>
<evidence type="ECO:0000256" key="2">
    <source>
        <dbReference type="ARBA" id="ARBA00022692"/>
    </source>
</evidence>
<dbReference type="InterPro" id="IPR006214">
    <property type="entry name" value="Bax_inhibitor_1-related"/>
</dbReference>
<keyword evidence="8" id="KW-1185">Reference proteome</keyword>
<evidence type="ECO:0000256" key="1">
    <source>
        <dbReference type="ARBA" id="ARBA00004141"/>
    </source>
</evidence>
<feature type="transmembrane region" description="Helical" evidence="5">
    <location>
        <begin position="120"/>
        <end position="137"/>
    </location>
</feature>
<feature type="transmembrane region" description="Helical" evidence="5">
    <location>
        <begin position="149"/>
        <end position="168"/>
    </location>
</feature>
<organism evidence="7 8">
    <name type="scientific">Trichogramma brassicae</name>
    <dbReference type="NCBI Taxonomy" id="86971"/>
    <lineage>
        <taxon>Eukaryota</taxon>
        <taxon>Metazoa</taxon>
        <taxon>Ecdysozoa</taxon>
        <taxon>Arthropoda</taxon>
        <taxon>Hexapoda</taxon>
        <taxon>Insecta</taxon>
        <taxon>Pterygota</taxon>
        <taxon>Neoptera</taxon>
        <taxon>Endopterygota</taxon>
        <taxon>Hymenoptera</taxon>
        <taxon>Apocrita</taxon>
        <taxon>Proctotrupomorpha</taxon>
        <taxon>Chalcidoidea</taxon>
        <taxon>Trichogrammatidae</taxon>
        <taxon>Trichogramma</taxon>
    </lineage>
</organism>
<dbReference type="EMBL" id="CADCXV010000480">
    <property type="protein sequence ID" value="CAB0030418.1"/>
    <property type="molecule type" value="Genomic_DNA"/>
</dbReference>
<protein>
    <submittedName>
        <fullName evidence="7">Uncharacterized protein</fullName>
    </submittedName>
</protein>
<feature type="transmembrane region" description="Helical" evidence="5">
    <location>
        <begin position="174"/>
        <end position="194"/>
    </location>
</feature>
<keyword evidence="2 5" id="KW-0812">Transmembrane</keyword>
<comment type="similarity">
    <text evidence="5">Belongs to the BI1 family.</text>
</comment>
<feature type="transmembrane region" description="Helical" evidence="5">
    <location>
        <begin position="267"/>
        <end position="288"/>
    </location>
</feature>
<dbReference type="PANTHER" id="PTHR23291:SF47">
    <property type="entry name" value="TRANSMEMBRANE BAX INHIBITOR MOTIF CONTAINING 7"/>
    <property type="match status" value="1"/>
</dbReference>
<feature type="transmembrane region" description="Helical" evidence="5">
    <location>
        <begin position="206"/>
        <end position="224"/>
    </location>
</feature>
<dbReference type="CDD" id="cd10428">
    <property type="entry name" value="LFG_like"/>
    <property type="match status" value="1"/>
</dbReference>
<evidence type="ECO:0000256" key="5">
    <source>
        <dbReference type="RuleBase" id="RU004379"/>
    </source>
</evidence>
<accession>A0A6H5I1J2</accession>
<dbReference type="Pfam" id="PF01027">
    <property type="entry name" value="Bax1-I"/>
    <property type="match status" value="1"/>
</dbReference>
<keyword evidence="3 5" id="KW-1133">Transmembrane helix</keyword>
<sequence length="294" mass="32024">MANWQNNPGGGFYPGQQGYPPYPPGANPGYPGGVPGGNPGYPGGYPPNFPPPGTLISISPGFAVPPPSAPYGHVPPQGGGMGAMYGTNYAEDPMADEVKGFAFNDVSIRQGFISLQHTEIVWICMIVTFVLLIAMACCTNVRRQAPMNFIFLMIFTIAEAVLLGFISSMHDEKYVLMAVGITVVICFSLTLFAFQTKYDFTGMGTYLFVAAIVLMIFGIITIFYHGKTVTIVYSSFGALLFSFYLVYDTQLMLGGKHKYSLSPEEYIFASLNLYLDIVNIFIYILSILSASSRD</sequence>
<dbReference type="PANTHER" id="PTHR23291">
    <property type="entry name" value="BAX INHIBITOR-RELATED"/>
    <property type="match status" value="1"/>
</dbReference>
<evidence type="ECO:0000313" key="8">
    <source>
        <dbReference type="Proteomes" id="UP000479190"/>
    </source>
</evidence>
<comment type="subcellular location">
    <subcellularLocation>
        <location evidence="1">Membrane</location>
        <topology evidence="1">Multi-pass membrane protein</topology>
    </subcellularLocation>
</comment>
<evidence type="ECO:0000256" key="3">
    <source>
        <dbReference type="ARBA" id="ARBA00022989"/>
    </source>
</evidence>
<feature type="region of interest" description="Disordered" evidence="6">
    <location>
        <begin position="1"/>
        <end position="46"/>
    </location>
</feature>
<dbReference type="AlphaFoldDB" id="A0A6H5I1J2"/>
<keyword evidence="4 5" id="KW-0472">Membrane</keyword>
<reference evidence="7 8" key="1">
    <citation type="submission" date="2020-02" db="EMBL/GenBank/DDBJ databases">
        <authorList>
            <person name="Ferguson B K."/>
        </authorList>
    </citation>
    <scope>NUCLEOTIDE SEQUENCE [LARGE SCALE GENOMIC DNA]</scope>
</reference>
<dbReference type="GO" id="GO:0016020">
    <property type="term" value="C:membrane"/>
    <property type="evidence" value="ECO:0007669"/>
    <property type="project" value="UniProtKB-SubCell"/>
</dbReference>